<dbReference type="Proteomes" id="UP000295794">
    <property type="component" value="Unassembled WGS sequence"/>
</dbReference>
<dbReference type="EMBL" id="UGHR01000001">
    <property type="protein sequence ID" value="STQ91130.1"/>
    <property type="molecule type" value="Genomic_DNA"/>
</dbReference>
<organism evidence="1 3">
    <name type="scientific">Iodobacter fluviatilis</name>
    <dbReference type="NCBI Taxonomy" id="537"/>
    <lineage>
        <taxon>Bacteria</taxon>
        <taxon>Pseudomonadati</taxon>
        <taxon>Pseudomonadota</taxon>
        <taxon>Betaproteobacteria</taxon>
        <taxon>Neisseriales</taxon>
        <taxon>Chitinibacteraceae</taxon>
        <taxon>Iodobacter</taxon>
    </lineage>
</organism>
<evidence type="ECO:0000313" key="4">
    <source>
        <dbReference type="Proteomes" id="UP000295794"/>
    </source>
</evidence>
<protein>
    <submittedName>
        <fullName evidence="1">Uncharacterized protein</fullName>
    </submittedName>
</protein>
<evidence type="ECO:0000313" key="1">
    <source>
        <dbReference type="EMBL" id="STQ91130.1"/>
    </source>
</evidence>
<gene>
    <name evidence="2" type="ORF">EV682_103382</name>
    <name evidence="1" type="ORF">NCTC11159_02202</name>
</gene>
<keyword evidence="4" id="KW-1185">Reference proteome</keyword>
<proteinExistence type="predicted"/>
<dbReference type="AlphaFoldDB" id="A0A377Q8S2"/>
<evidence type="ECO:0000313" key="3">
    <source>
        <dbReference type="Proteomes" id="UP000255108"/>
    </source>
</evidence>
<evidence type="ECO:0000313" key="2">
    <source>
        <dbReference type="EMBL" id="TCU88798.1"/>
    </source>
</evidence>
<name>A0A377Q8S2_9NEIS</name>
<dbReference type="Proteomes" id="UP000255108">
    <property type="component" value="Unassembled WGS sequence"/>
</dbReference>
<sequence length="37" mass="4105">MVKHNKSLKVVASPLDSPNRRMLRILCAACVCPLALR</sequence>
<reference evidence="2 4" key="2">
    <citation type="submission" date="2019-03" db="EMBL/GenBank/DDBJ databases">
        <title>Genomic Encyclopedia of Type Strains, Phase IV (KMG-IV): sequencing the most valuable type-strain genomes for metagenomic binning, comparative biology and taxonomic classification.</title>
        <authorList>
            <person name="Goeker M."/>
        </authorList>
    </citation>
    <scope>NUCLEOTIDE SEQUENCE [LARGE SCALE GENOMIC DNA]</scope>
    <source>
        <strain evidence="2 4">DSM 3764</strain>
    </source>
</reference>
<reference evidence="1 3" key="1">
    <citation type="submission" date="2018-06" db="EMBL/GenBank/DDBJ databases">
        <authorList>
            <consortium name="Pathogen Informatics"/>
            <person name="Doyle S."/>
        </authorList>
    </citation>
    <scope>NUCLEOTIDE SEQUENCE [LARGE SCALE GENOMIC DNA]</scope>
    <source>
        <strain evidence="1 3">NCTC11159</strain>
    </source>
</reference>
<accession>A0A377Q8S2</accession>
<dbReference type="EMBL" id="SMBT01000003">
    <property type="protein sequence ID" value="TCU88798.1"/>
    <property type="molecule type" value="Genomic_DNA"/>
</dbReference>